<keyword evidence="14" id="KW-1185">Reference proteome</keyword>
<dbReference type="EC" id="2.7.1.17" evidence="8 10"/>
<feature type="site" description="Important for activity" evidence="8">
    <location>
        <position position="8"/>
    </location>
</feature>
<dbReference type="GO" id="GO:0005524">
    <property type="term" value="F:ATP binding"/>
    <property type="evidence" value="ECO:0007669"/>
    <property type="project" value="UniProtKB-UniRule"/>
</dbReference>
<dbReference type="InterPro" id="IPR043129">
    <property type="entry name" value="ATPase_NBD"/>
</dbReference>
<reference evidence="13 14" key="1">
    <citation type="submission" date="2017-10" db="EMBL/GenBank/DDBJ databases">
        <title>Bacillus sp. nov., a halophilic bacterium isolated from a Yangshapao Lake.</title>
        <authorList>
            <person name="Wang H."/>
        </authorList>
    </citation>
    <scope>NUCLEOTIDE SEQUENCE [LARGE SCALE GENOMIC DNA]</scope>
    <source>
        <strain evidence="13 14">YSP-3</strain>
    </source>
</reference>
<dbReference type="HAMAP" id="MF_02220">
    <property type="entry name" value="XylB"/>
    <property type="match status" value="1"/>
</dbReference>
<dbReference type="CDD" id="cd07808">
    <property type="entry name" value="ASKHA_NBD_FGGY_EcXK-like"/>
    <property type="match status" value="1"/>
</dbReference>
<comment type="function">
    <text evidence="8">Catalyzes the phosphorylation of D-xylulose to D-xylulose 5-phosphate.</text>
</comment>
<dbReference type="PROSITE" id="PS00445">
    <property type="entry name" value="FGGY_KINASES_2"/>
    <property type="match status" value="1"/>
</dbReference>
<comment type="catalytic activity">
    <reaction evidence="8 10">
        <text>D-xylulose + ATP = D-xylulose 5-phosphate + ADP + H(+)</text>
        <dbReference type="Rhea" id="RHEA:10964"/>
        <dbReference type="ChEBI" id="CHEBI:15378"/>
        <dbReference type="ChEBI" id="CHEBI:17140"/>
        <dbReference type="ChEBI" id="CHEBI:30616"/>
        <dbReference type="ChEBI" id="CHEBI:57737"/>
        <dbReference type="ChEBI" id="CHEBI:456216"/>
        <dbReference type="EC" id="2.7.1.17"/>
    </reaction>
</comment>
<feature type="domain" description="Carbohydrate kinase FGGY C-terminal" evidence="12">
    <location>
        <begin position="258"/>
        <end position="442"/>
    </location>
</feature>
<evidence type="ECO:0000256" key="9">
    <source>
        <dbReference type="RuleBase" id="RU003733"/>
    </source>
</evidence>
<feature type="binding site" evidence="8">
    <location>
        <begin position="81"/>
        <end position="82"/>
    </location>
    <ligand>
        <name>substrate</name>
    </ligand>
</feature>
<evidence type="ECO:0000256" key="2">
    <source>
        <dbReference type="ARBA" id="ARBA00022629"/>
    </source>
</evidence>
<evidence type="ECO:0000256" key="6">
    <source>
        <dbReference type="ARBA" id="ARBA00022840"/>
    </source>
</evidence>
<dbReference type="PRINTS" id="PR00475">
    <property type="entry name" value="HEXOKINASE"/>
</dbReference>
<feature type="active site" description="Proton acceptor" evidence="8">
    <location>
        <position position="240"/>
    </location>
</feature>
<evidence type="ECO:0000259" key="12">
    <source>
        <dbReference type="Pfam" id="PF02782"/>
    </source>
</evidence>
<evidence type="ECO:0000256" key="4">
    <source>
        <dbReference type="ARBA" id="ARBA00022741"/>
    </source>
</evidence>
<dbReference type="Pfam" id="PF00370">
    <property type="entry name" value="FGGY_N"/>
    <property type="match status" value="1"/>
</dbReference>
<dbReference type="InterPro" id="IPR006000">
    <property type="entry name" value="Xylulokinase"/>
</dbReference>
<evidence type="ECO:0000256" key="7">
    <source>
        <dbReference type="ARBA" id="ARBA00023277"/>
    </source>
</evidence>
<name>A0A2W0H3S8_9BACI</name>
<dbReference type="GO" id="GO:0004856">
    <property type="term" value="F:D-xylulokinase activity"/>
    <property type="evidence" value="ECO:0007669"/>
    <property type="project" value="UniProtKB-UniRule"/>
</dbReference>
<keyword evidence="6 8" id="KW-0067">ATP-binding</keyword>
<dbReference type="SUPFAM" id="SSF53067">
    <property type="entry name" value="Actin-like ATPase domain"/>
    <property type="match status" value="2"/>
</dbReference>
<dbReference type="GO" id="GO:0005998">
    <property type="term" value="P:xylulose catabolic process"/>
    <property type="evidence" value="ECO:0007669"/>
    <property type="project" value="UniProtKB-UniRule"/>
</dbReference>
<dbReference type="RefSeq" id="WP_110520218.1">
    <property type="nucleotide sequence ID" value="NZ_PDOF01000002.1"/>
</dbReference>
<organism evidence="13 14">
    <name type="scientific">Alteribacter lacisalsi</name>
    <dbReference type="NCBI Taxonomy" id="2045244"/>
    <lineage>
        <taxon>Bacteria</taxon>
        <taxon>Bacillati</taxon>
        <taxon>Bacillota</taxon>
        <taxon>Bacilli</taxon>
        <taxon>Bacillales</taxon>
        <taxon>Bacillaceae</taxon>
        <taxon>Alteribacter</taxon>
    </lineage>
</organism>
<dbReference type="PANTHER" id="PTHR43095">
    <property type="entry name" value="SUGAR KINASE"/>
    <property type="match status" value="1"/>
</dbReference>
<dbReference type="OrthoDB" id="9805576at2"/>
<feature type="domain" description="Carbohydrate kinase FGGY N-terminal" evidence="11">
    <location>
        <begin position="3"/>
        <end position="247"/>
    </location>
</feature>
<comment type="caution">
    <text evidence="13">The sequence shown here is derived from an EMBL/GenBank/DDBJ whole genome shotgun (WGS) entry which is preliminary data.</text>
</comment>
<evidence type="ECO:0000256" key="10">
    <source>
        <dbReference type="RuleBase" id="RU364073"/>
    </source>
</evidence>
<dbReference type="GO" id="GO:0042732">
    <property type="term" value="P:D-xylose metabolic process"/>
    <property type="evidence" value="ECO:0007669"/>
    <property type="project" value="UniProtKB-KW"/>
</dbReference>
<dbReference type="InterPro" id="IPR000577">
    <property type="entry name" value="Carb_kinase_FGGY"/>
</dbReference>
<evidence type="ECO:0000256" key="5">
    <source>
        <dbReference type="ARBA" id="ARBA00022777"/>
    </source>
</evidence>
<dbReference type="Gene3D" id="3.30.420.40">
    <property type="match status" value="2"/>
</dbReference>
<evidence type="ECO:0000256" key="1">
    <source>
        <dbReference type="ARBA" id="ARBA00009156"/>
    </source>
</evidence>
<dbReference type="PANTHER" id="PTHR43095:SF5">
    <property type="entry name" value="XYLULOSE KINASE"/>
    <property type="match status" value="1"/>
</dbReference>
<accession>A0A2W0H3S8</accession>
<comment type="similarity">
    <text evidence="1 8 9">Belongs to the FGGY kinase family.</text>
</comment>
<proteinExistence type="inferred from homology"/>
<dbReference type="PIRSF" id="PIRSF000538">
    <property type="entry name" value="GlpK"/>
    <property type="match status" value="1"/>
</dbReference>
<dbReference type="Pfam" id="PF02782">
    <property type="entry name" value="FGGY_C"/>
    <property type="match status" value="1"/>
</dbReference>
<dbReference type="AlphaFoldDB" id="A0A2W0H3S8"/>
<evidence type="ECO:0000259" key="11">
    <source>
        <dbReference type="Pfam" id="PF00370"/>
    </source>
</evidence>
<keyword evidence="2 8" id="KW-0859">Xylose metabolism</keyword>
<keyword evidence="3 8" id="KW-0808">Transferase</keyword>
<evidence type="ECO:0000256" key="3">
    <source>
        <dbReference type="ARBA" id="ARBA00022679"/>
    </source>
</evidence>
<dbReference type="EMBL" id="PDOF01000002">
    <property type="protein sequence ID" value="PYZ96484.1"/>
    <property type="molecule type" value="Genomic_DNA"/>
</dbReference>
<dbReference type="InterPro" id="IPR018483">
    <property type="entry name" value="Carb_kinase_FGGY_CS"/>
</dbReference>
<dbReference type="NCBIfam" id="TIGR01312">
    <property type="entry name" value="XylB"/>
    <property type="match status" value="1"/>
</dbReference>
<dbReference type="InterPro" id="IPR018484">
    <property type="entry name" value="FGGY_N"/>
</dbReference>
<dbReference type="InterPro" id="IPR018485">
    <property type="entry name" value="FGGY_C"/>
</dbReference>
<keyword evidence="4 8" id="KW-0547">Nucleotide-binding</keyword>
<dbReference type="Proteomes" id="UP000248066">
    <property type="component" value="Unassembled WGS sequence"/>
</dbReference>
<evidence type="ECO:0000256" key="8">
    <source>
        <dbReference type="HAMAP-Rule" id="MF_02220"/>
    </source>
</evidence>
<keyword evidence="5 8" id="KW-0418">Kinase</keyword>
<dbReference type="PROSITE" id="PS00933">
    <property type="entry name" value="FGGY_KINASES_1"/>
    <property type="match status" value="1"/>
</dbReference>
<keyword evidence="7 8" id="KW-0119">Carbohydrate metabolism</keyword>
<evidence type="ECO:0000313" key="14">
    <source>
        <dbReference type="Proteomes" id="UP000248066"/>
    </source>
</evidence>
<dbReference type="InterPro" id="IPR050406">
    <property type="entry name" value="FGGY_Carb_Kinase"/>
</dbReference>
<sequence>MKYVIGADLGTSSVKLMLVDQNGTVVHEVSRPYPLYQTSGGYSEQDPDDWVKETIAGLSELVTGFSGSPQDIEGMSFSGQMHGLVLLDEKHEPLRPAILWNDTRTTAECREIDEKAGKERLLEITKNPALEGFTLPKILWVKKHEPEIFSRAVTFLLPKDYVRLKLTEKLHMEYSDAAGTLLLDISQKAWSEELCRVFELPEGFCPPLVEPGDETGRITSRATEETGLPASLKVFAGGADNACGAIGAGILEDGKTLVSIGTSGVVLSYEKDHNKDFDGSVHYFNHGAPGAWYTMGVTLAAGHSLSWFKNVFAKGEDFGSLLENVDQVPPGANGLLFTPYINGERTPHADAQIRGSFIGMDASHRREDFVRAILEGITYSLNESAAIFRENGKTIDTIVSIGGGAKNDVWLQMQADIFGAKIVKLASEQGPGMGAAMLAAVGCGWYETLSACADTFVEVDKEYLPDPLNQEVYDEHFRLYQDVYAKTRELSEQLGAFRR</sequence>
<protein>
    <recommendedName>
        <fullName evidence="8 10">Xylulose kinase</fullName>
        <shortName evidence="8 10">Xylulokinase</shortName>
        <ecNumber evidence="8 10">2.7.1.17</ecNumber>
    </recommendedName>
</protein>
<evidence type="ECO:0000313" key="13">
    <source>
        <dbReference type="EMBL" id="PYZ96484.1"/>
    </source>
</evidence>
<gene>
    <name evidence="8 10 13" type="primary">xylB</name>
    <name evidence="13" type="ORF">CR205_12245</name>
</gene>